<evidence type="ECO:0000259" key="1">
    <source>
        <dbReference type="Pfam" id="PF24832"/>
    </source>
</evidence>
<protein>
    <recommendedName>
        <fullName evidence="1">DUF7716 domain-containing protein</fullName>
    </recommendedName>
</protein>
<keyword evidence="3" id="KW-1185">Reference proteome</keyword>
<evidence type="ECO:0000313" key="2">
    <source>
        <dbReference type="EMBL" id="NOU87262.1"/>
    </source>
</evidence>
<dbReference type="EMBL" id="WHOC01000078">
    <property type="protein sequence ID" value="NOU87262.1"/>
    <property type="molecule type" value="Genomic_DNA"/>
</dbReference>
<dbReference type="RefSeq" id="WP_171690455.1">
    <property type="nucleotide sequence ID" value="NZ_WHOC01000078.1"/>
</dbReference>
<dbReference type="InterPro" id="IPR056133">
    <property type="entry name" value="DUF7716"/>
</dbReference>
<gene>
    <name evidence="2" type="ORF">GC102_15930</name>
</gene>
<feature type="domain" description="DUF7716" evidence="1">
    <location>
        <begin position="5"/>
        <end position="104"/>
    </location>
</feature>
<organism evidence="2 3">
    <name type="scientific">Paenibacillus germinis</name>
    <dbReference type="NCBI Taxonomy" id="2654979"/>
    <lineage>
        <taxon>Bacteria</taxon>
        <taxon>Bacillati</taxon>
        <taxon>Bacillota</taxon>
        <taxon>Bacilli</taxon>
        <taxon>Bacillales</taxon>
        <taxon>Paenibacillaceae</taxon>
        <taxon>Paenibacillus</taxon>
    </lineage>
</organism>
<accession>A0ABX1Z1Y6</accession>
<evidence type="ECO:0000313" key="3">
    <source>
        <dbReference type="Proteomes" id="UP000658690"/>
    </source>
</evidence>
<dbReference type="Proteomes" id="UP000658690">
    <property type="component" value="Unassembled WGS sequence"/>
</dbReference>
<proteinExistence type="predicted"/>
<comment type="caution">
    <text evidence="2">The sequence shown here is derived from an EMBL/GenBank/DDBJ whole genome shotgun (WGS) entry which is preliminary data.</text>
</comment>
<reference evidence="2 3" key="1">
    <citation type="submission" date="2019-10" db="EMBL/GenBank/DDBJ databases">
        <title>Description of Paenibacillus choica sp. nov.</title>
        <authorList>
            <person name="Carlier A."/>
            <person name="Qi S."/>
        </authorList>
    </citation>
    <scope>NUCLEOTIDE SEQUENCE [LARGE SCALE GENOMIC DNA]</scope>
    <source>
        <strain evidence="2 3">LMG 31460</strain>
    </source>
</reference>
<name>A0ABX1Z1Y6_9BACL</name>
<dbReference type="Pfam" id="PF24832">
    <property type="entry name" value="DUF7716"/>
    <property type="match status" value="1"/>
</dbReference>
<sequence>MSQFIPIRDVLGDPNKFSWADSLFLPENEDWNLDSPSAIINMDDLAHDEEAPQFAIDNGLVHVLNISEVQDIVSNARQQRADCTLNDLISAFLFYYRHDAFISFD</sequence>